<keyword evidence="6" id="KW-0969">Cilium</keyword>
<comment type="caution">
    <text evidence="6">The sequence shown here is derived from an EMBL/GenBank/DDBJ whole genome shotgun (WGS) entry which is preliminary data.</text>
</comment>
<evidence type="ECO:0000256" key="5">
    <source>
        <dbReference type="SAM" id="MobiDB-lite"/>
    </source>
</evidence>
<dbReference type="PANTHER" id="PTHR39190">
    <property type="entry name" value="FLAGELLAR ASSEMBLY FACTOR FLIW"/>
    <property type="match status" value="1"/>
</dbReference>
<dbReference type="RefSeq" id="WP_307241389.1">
    <property type="nucleotide sequence ID" value="NZ_JAUSQZ010000001.1"/>
</dbReference>
<evidence type="ECO:0000256" key="1">
    <source>
        <dbReference type="ARBA" id="ARBA00022490"/>
    </source>
</evidence>
<keyword evidence="6" id="KW-0966">Cell projection</keyword>
<dbReference type="HAMAP" id="MF_01185">
    <property type="entry name" value="FliW"/>
    <property type="match status" value="1"/>
</dbReference>
<keyword evidence="4" id="KW-0143">Chaperone</keyword>
<dbReference type="Proteomes" id="UP001235712">
    <property type="component" value="Unassembled WGS sequence"/>
</dbReference>
<feature type="region of interest" description="Disordered" evidence="5">
    <location>
        <begin position="1"/>
        <end position="27"/>
    </location>
</feature>
<comment type="function">
    <text evidence="4">Acts as an anti-CsrA protein, binds CsrA and prevents it from repressing translation of its target genes, one of which is flagellin. Binds to flagellin and participates in the assembly of the flagellum.</text>
</comment>
<evidence type="ECO:0000256" key="2">
    <source>
        <dbReference type="ARBA" id="ARBA00022795"/>
    </source>
</evidence>
<keyword evidence="3 4" id="KW-0810">Translation regulation</keyword>
<dbReference type="PANTHER" id="PTHR39190:SF1">
    <property type="entry name" value="FLAGELLAR ASSEMBLY FACTOR FLIW"/>
    <property type="match status" value="1"/>
</dbReference>
<dbReference type="EMBL" id="JAUSQZ010000001">
    <property type="protein sequence ID" value="MDP9826519.1"/>
    <property type="molecule type" value="Genomic_DNA"/>
</dbReference>
<keyword evidence="2 4" id="KW-1005">Bacterial flagellum biogenesis</keyword>
<dbReference type="InterPro" id="IPR024046">
    <property type="entry name" value="Flagellar_assmbl_FliW_dom_sf"/>
</dbReference>
<accession>A0ABT9P1G2</accession>
<dbReference type="Gene3D" id="2.30.290.10">
    <property type="entry name" value="BH3618-like"/>
    <property type="match status" value="1"/>
</dbReference>
<evidence type="ECO:0000256" key="3">
    <source>
        <dbReference type="ARBA" id="ARBA00022845"/>
    </source>
</evidence>
<keyword evidence="7" id="KW-1185">Reference proteome</keyword>
<comment type="similarity">
    <text evidence="4">Belongs to the FliW family.</text>
</comment>
<dbReference type="InterPro" id="IPR003775">
    <property type="entry name" value="Flagellar_assembly_factor_FliW"/>
</dbReference>
<keyword evidence="6" id="KW-0282">Flagellum</keyword>
<dbReference type="Pfam" id="PF02623">
    <property type="entry name" value="FliW"/>
    <property type="match status" value="1"/>
</dbReference>
<name>A0ABT9P1G2_9ACTN</name>
<evidence type="ECO:0000313" key="6">
    <source>
        <dbReference type="EMBL" id="MDP9826519.1"/>
    </source>
</evidence>
<keyword evidence="1 4" id="KW-0963">Cytoplasm</keyword>
<comment type="subunit">
    <text evidence="4">Interacts with translational regulator CsrA and flagellin(s).</text>
</comment>
<gene>
    <name evidence="4" type="primary">fliW</name>
    <name evidence="6" type="ORF">J2S57_002268</name>
</gene>
<organism evidence="6 7">
    <name type="scientific">Kineosporia succinea</name>
    <dbReference type="NCBI Taxonomy" id="84632"/>
    <lineage>
        <taxon>Bacteria</taxon>
        <taxon>Bacillati</taxon>
        <taxon>Actinomycetota</taxon>
        <taxon>Actinomycetes</taxon>
        <taxon>Kineosporiales</taxon>
        <taxon>Kineosporiaceae</taxon>
        <taxon>Kineosporia</taxon>
    </lineage>
</organism>
<protein>
    <recommendedName>
        <fullName evidence="4">Flagellar assembly factor FliW</fullName>
    </recommendedName>
</protein>
<sequence>MTRSGGSPGWGDRSMHPALLTNANSGTASTEVPEINFIRPIPGFSDLRHFALARLDDRETLISELRSLERPEVRFVVTTPAIFFSDYVVQLDDQDCEQLGLESAADALILTVLTPGQDAKSTTANLLAPMVINARTRAAAQVILTGSDWPVRAPLG</sequence>
<evidence type="ECO:0000313" key="7">
    <source>
        <dbReference type="Proteomes" id="UP001235712"/>
    </source>
</evidence>
<comment type="subcellular location">
    <subcellularLocation>
        <location evidence="4">Cytoplasm</location>
    </subcellularLocation>
</comment>
<reference evidence="6 7" key="1">
    <citation type="submission" date="2023-07" db="EMBL/GenBank/DDBJ databases">
        <title>Sequencing the genomes of 1000 actinobacteria strains.</title>
        <authorList>
            <person name="Klenk H.-P."/>
        </authorList>
    </citation>
    <scope>NUCLEOTIDE SEQUENCE [LARGE SCALE GENOMIC DNA]</scope>
    <source>
        <strain evidence="6 7">DSM 44388</strain>
    </source>
</reference>
<dbReference type="SUPFAM" id="SSF141457">
    <property type="entry name" value="BH3618-like"/>
    <property type="match status" value="1"/>
</dbReference>
<proteinExistence type="inferred from homology"/>
<evidence type="ECO:0000256" key="4">
    <source>
        <dbReference type="HAMAP-Rule" id="MF_01185"/>
    </source>
</evidence>